<dbReference type="EMBL" id="FNVT01000003">
    <property type="protein sequence ID" value="SEG62505.1"/>
    <property type="molecule type" value="Genomic_DNA"/>
</dbReference>
<evidence type="ECO:0000313" key="3">
    <source>
        <dbReference type="Proteomes" id="UP000236732"/>
    </source>
</evidence>
<organism evidence="2 3">
    <name type="scientific">Nonomuraea solani</name>
    <dbReference type="NCBI Taxonomy" id="1144553"/>
    <lineage>
        <taxon>Bacteria</taxon>
        <taxon>Bacillati</taxon>
        <taxon>Actinomycetota</taxon>
        <taxon>Actinomycetes</taxon>
        <taxon>Streptosporangiales</taxon>
        <taxon>Streptosporangiaceae</taxon>
        <taxon>Nonomuraea</taxon>
    </lineage>
</organism>
<feature type="region of interest" description="Disordered" evidence="1">
    <location>
        <begin position="95"/>
        <end position="116"/>
    </location>
</feature>
<keyword evidence="3" id="KW-1185">Reference proteome</keyword>
<dbReference type="Proteomes" id="UP000236732">
    <property type="component" value="Unassembled WGS sequence"/>
</dbReference>
<protein>
    <submittedName>
        <fullName evidence="2">Uncharacterized protein</fullName>
    </submittedName>
</protein>
<dbReference type="RefSeq" id="WP_103956196.1">
    <property type="nucleotide sequence ID" value="NZ_FNVT01000003.1"/>
</dbReference>
<name>A0A1H6BPY4_9ACTN</name>
<sequence length="116" mass="12156">MPHPWGIGRFIPHMLELPKAAADDSGHLPLPHRLQDAYRRRIAKLPAPARTALLVAAAEESGALAATLRAMAGLGLTAGALAAAEGEGLITVEAQKIRSTTRRRGRSRPASGPAGR</sequence>
<dbReference type="AlphaFoldDB" id="A0A1H6BPY4"/>
<evidence type="ECO:0000313" key="2">
    <source>
        <dbReference type="EMBL" id="SEG62505.1"/>
    </source>
</evidence>
<evidence type="ECO:0000256" key="1">
    <source>
        <dbReference type="SAM" id="MobiDB-lite"/>
    </source>
</evidence>
<reference evidence="2 3" key="1">
    <citation type="submission" date="2016-10" db="EMBL/GenBank/DDBJ databases">
        <authorList>
            <person name="de Groot N.N."/>
        </authorList>
    </citation>
    <scope>NUCLEOTIDE SEQUENCE [LARGE SCALE GENOMIC DNA]</scope>
    <source>
        <strain evidence="2 3">CGMCC 4.7037</strain>
    </source>
</reference>
<proteinExistence type="predicted"/>
<gene>
    <name evidence="2" type="ORF">SAMN05444920_103540</name>
</gene>
<accession>A0A1H6BPY4</accession>